<dbReference type="InterPro" id="IPR047153">
    <property type="entry name" value="TRIM45/56/19-like"/>
</dbReference>
<dbReference type="AlphaFoldDB" id="A0A8S3Q862"/>
<keyword evidence="1" id="KW-0479">Metal-binding</keyword>
<evidence type="ECO:0000313" key="4">
    <source>
        <dbReference type="EMBL" id="CAG2191502.1"/>
    </source>
</evidence>
<keyword evidence="1" id="KW-0862">Zinc</keyword>
<evidence type="ECO:0000256" key="2">
    <source>
        <dbReference type="SAM" id="Coils"/>
    </source>
</evidence>
<dbReference type="EMBL" id="CAJPWZ010000364">
    <property type="protein sequence ID" value="CAG2191502.1"/>
    <property type="molecule type" value="Genomic_DNA"/>
</dbReference>
<dbReference type="InterPro" id="IPR000315">
    <property type="entry name" value="Znf_B-box"/>
</dbReference>
<proteinExistence type="predicted"/>
<dbReference type="PROSITE" id="PS50119">
    <property type="entry name" value="ZF_BBOX"/>
    <property type="match status" value="1"/>
</dbReference>
<evidence type="ECO:0000256" key="1">
    <source>
        <dbReference type="PROSITE-ProRule" id="PRU00024"/>
    </source>
</evidence>
<dbReference type="Proteomes" id="UP000683360">
    <property type="component" value="Unassembled WGS sequence"/>
</dbReference>
<keyword evidence="1" id="KW-0863">Zinc-finger</keyword>
<evidence type="ECO:0000313" key="5">
    <source>
        <dbReference type="Proteomes" id="UP000683360"/>
    </source>
</evidence>
<keyword evidence="2" id="KW-0175">Coiled coil</keyword>
<keyword evidence="5" id="KW-1185">Reference proteome</keyword>
<dbReference type="OrthoDB" id="6121460at2759"/>
<dbReference type="CDD" id="cd19757">
    <property type="entry name" value="Bbox1"/>
    <property type="match status" value="1"/>
</dbReference>
<feature type="domain" description="B box-type" evidence="3">
    <location>
        <begin position="3"/>
        <end position="53"/>
    </location>
</feature>
<name>A0A8S3Q862_MYTED</name>
<protein>
    <recommendedName>
        <fullName evidence="3">B box-type domain-containing protein</fullName>
    </recommendedName>
</protein>
<comment type="caution">
    <text evidence="4">The sequence shown here is derived from an EMBL/GenBank/DDBJ whole genome shotgun (WGS) entry which is preliminary data.</text>
</comment>
<dbReference type="Gene3D" id="3.30.160.60">
    <property type="entry name" value="Classic Zinc Finger"/>
    <property type="match status" value="1"/>
</dbReference>
<accession>A0A8S3Q862</accession>
<organism evidence="4 5">
    <name type="scientific">Mytilus edulis</name>
    <name type="common">Blue mussel</name>
    <dbReference type="NCBI Taxonomy" id="6550"/>
    <lineage>
        <taxon>Eukaryota</taxon>
        <taxon>Metazoa</taxon>
        <taxon>Spiralia</taxon>
        <taxon>Lophotrochozoa</taxon>
        <taxon>Mollusca</taxon>
        <taxon>Bivalvia</taxon>
        <taxon>Autobranchia</taxon>
        <taxon>Pteriomorphia</taxon>
        <taxon>Mytilida</taxon>
        <taxon>Mytiloidea</taxon>
        <taxon>Mytilidae</taxon>
        <taxon>Mytilinae</taxon>
        <taxon>Mytilus</taxon>
    </lineage>
</organism>
<dbReference type="SUPFAM" id="SSF101898">
    <property type="entry name" value="NHL repeat"/>
    <property type="match status" value="1"/>
</dbReference>
<gene>
    <name evidence="4" type="ORF">MEDL_6725</name>
</gene>
<feature type="coiled-coil region" evidence="2">
    <location>
        <begin position="130"/>
        <end position="164"/>
    </location>
</feature>
<dbReference type="Pfam" id="PF22586">
    <property type="entry name" value="ANCHR-like_BBOX"/>
    <property type="match status" value="1"/>
</dbReference>
<dbReference type="PANTHER" id="PTHR25462">
    <property type="entry name" value="BONUS, ISOFORM C-RELATED"/>
    <property type="match status" value="1"/>
</dbReference>
<dbReference type="GO" id="GO:0008270">
    <property type="term" value="F:zinc ion binding"/>
    <property type="evidence" value="ECO:0007669"/>
    <property type="project" value="UniProtKB-KW"/>
</dbReference>
<dbReference type="PANTHER" id="PTHR25462:SF296">
    <property type="entry name" value="MEIOTIC P26, ISOFORM F"/>
    <property type="match status" value="1"/>
</dbReference>
<evidence type="ECO:0000259" key="3">
    <source>
        <dbReference type="PROSITE" id="PS50119"/>
    </source>
</evidence>
<sequence length="426" mass="48398">MANNWTVCGVCNYRNINKASVVWCSECDEGLCSECREHHGASKSTRNHDTISITEYQKLPTNVLEITQTCQKHKEHYQTFCKKHDCPCCRRCVIETHNDCNDLTAIEDIVKNVKSSNAWLEVEQILVQMLKNVQRIRNDRTENLKCLQDQRVEIERDINQTRKMINDHLDKIHDKTIKELYANEENETLKHIEKEVSDKAECIQSVLKNEDMKIKTLALEVNKDVKNIDRADCFGSVSVESKSFKVVIDSYKNKQAQMMVPIVISKCIDDIVLSNKMEINLKSSGNVRGCAILPNGQMLFSDNEGIKTIALKDNCSHDLDIALNTTAFDMAYIEGEHTIAVTTGYSGKSIHIIDVNRTRKRSIKTSANPYGIALKKNTLVYCKEGKGIMEVQLNGESEKALVCLDMPSFSYVAVHGDNIYYTNKDN</sequence>
<reference evidence="4" key="1">
    <citation type="submission" date="2021-03" db="EMBL/GenBank/DDBJ databases">
        <authorList>
            <person name="Bekaert M."/>
        </authorList>
    </citation>
    <scope>NUCLEOTIDE SEQUENCE</scope>
</reference>